<dbReference type="Proteomes" id="UP000789525">
    <property type="component" value="Unassembled WGS sequence"/>
</dbReference>
<evidence type="ECO:0000313" key="2">
    <source>
        <dbReference type="Proteomes" id="UP000789525"/>
    </source>
</evidence>
<gene>
    <name evidence="1" type="ORF">ACOLOM_LOCUS10473</name>
</gene>
<reference evidence="1" key="1">
    <citation type="submission" date="2021-06" db="EMBL/GenBank/DDBJ databases">
        <authorList>
            <person name="Kallberg Y."/>
            <person name="Tangrot J."/>
            <person name="Rosling A."/>
        </authorList>
    </citation>
    <scope>NUCLEOTIDE SEQUENCE</scope>
    <source>
        <strain evidence="1">CL356</strain>
    </source>
</reference>
<organism evidence="1 2">
    <name type="scientific">Acaulospora colombiana</name>
    <dbReference type="NCBI Taxonomy" id="27376"/>
    <lineage>
        <taxon>Eukaryota</taxon>
        <taxon>Fungi</taxon>
        <taxon>Fungi incertae sedis</taxon>
        <taxon>Mucoromycota</taxon>
        <taxon>Glomeromycotina</taxon>
        <taxon>Glomeromycetes</taxon>
        <taxon>Diversisporales</taxon>
        <taxon>Acaulosporaceae</taxon>
        <taxon>Acaulospora</taxon>
    </lineage>
</organism>
<sequence length="90" mass="9936">MRMHQGDESKAMQNEVAGVDPLFCRLHPCWWGGSTLQFENRMGVVHLGSSQSLIGCGEDASIHDANTRWNRPSAWSLEWGEGTVVHPSTG</sequence>
<accession>A0ACA9PF21</accession>
<keyword evidence="2" id="KW-1185">Reference proteome</keyword>
<dbReference type="EMBL" id="CAJVPT010033956">
    <property type="protein sequence ID" value="CAG8706465.1"/>
    <property type="molecule type" value="Genomic_DNA"/>
</dbReference>
<name>A0ACA9PF21_9GLOM</name>
<feature type="non-terminal residue" evidence="1">
    <location>
        <position position="90"/>
    </location>
</feature>
<evidence type="ECO:0000313" key="1">
    <source>
        <dbReference type="EMBL" id="CAG8706465.1"/>
    </source>
</evidence>
<protein>
    <submittedName>
        <fullName evidence="1">7715_t:CDS:1</fullName>
    </submittedName>
</protein>
<comment type="caution">
    <text evidence="1">The sequence shown here is derived from an EMBL/GenBank/DDBJ whole genome shotgun (WGS) entry which is preliminary data.</text>
</comment>
<proteinExistence type="predicted"/>